<keyword evidence="4 8" id="KW-0812">Transmembrane</keyword>
<evidence type="ECO:0000256" key="4">
    <source>
        <dbReference type="ARBA" id="ARBA00022692"/>
    </source>
</evidence>
<proteinExistence type="inferred from homology"/>
<dbReference type="AlphaFoldDB" id="A0A848QSS3"/>
<dbReference type="PANTHER" id="PTHR16026">
    <property type="entry name" value="CARTILAGE ACIDIC PROTEIN 1"/>
    <property type="match status" value="1"/>
</dbReference>
<dbReference type="Proteomes" id="UP000561181">
    <property type="component" value="Unassembled WGS sequence"/>
</dbReference>
<dbReference type="Pfam" id="PF07593">
    <property type="entry name" value="UnbV_ASPIC"/>
    <property type="match status" value="1"/>
</dbReference>
<feature type="transmembrane region" description="Helical" evidence="8">
    <location>
        <begin position="179"/>
        <end position="201"/>
    </location>
</feature>
<feature type="transmembrane region" description="Helical" evidence="8">
    <location>
        <begin position="301"/>
        <end position="329"/>
    </location>
</feature>
<feature type="domain" description="ASPIC/UnbV" evidence="9">
    <location>
        <begin position="1020"/>
        <end position="1084"/>
    </location>
</feature>
<keyword evidence="5" id="KW-0732">Signal</keyword>
<evidence type="ECO:0000313" key="10">
    <source>
        <dbReference type="EMBL" id="NMW32536.1"/>
    </source>
</evidence>
<feature type="transmembrane region" description="Helical" evidence="8">
    <location>
        <begin position="259"/>
        <end position="281"/>
    </location>
</feature>
<keyword evidence="6 8" id="KW-1133">Transmembrane helix</keyword>
<dbReference type="Pfam" id="PF13517">
    <property type="entry name" value="FG-GAP_3"/>
    <property type="match status" value="1"/>
</dbReference>
<evidence type="ECO:0000256" key="6">
    <source>
        <dbReference type="ARBA" id="ARBA00022989"/>
    </source>
</evidence>
<dbReference type="PANTHER" id="PTHR16026:SF0">
    <property type="entry name" value="CARTILAGE ACIDIC PROTEIN 1"/>
    <property type="match status" value="1"/>
</dbReference>
<dbReference type="InterPro" id="IPR005524">
    <property type="entry name" value="DUF318"/>
</dbReference>
<evidence type="ECO:0000256" key="1">
    <source>
        <dbReference type="ARBA" id="ARBA00004651"/>
    </source>
</evidence>
<name>A0A848QSS3_9SPHN</name>
<reference evidence="10 11" key="1">
    <citation type="submission" date="2020-04" db="EMBL/GenBank/DDBJ databases">
        <authorList>
            <person name="Liu A."/>
        </authorList>
    </citation>
    <scope>NUCLEOTIDE SEQUENCE [LARGE SCALE GENOMIC DNA]</scope>
    <source>
        <strain evidence="10 11">RZ02</strain>
    </source>
</reference>
<feature type="transmembrane region" description="Helical" evidence="8">
    <location>
        <begin position="117"/>
        <end position="139"/>
    </location>
</feature>
<evidence type="ECO:0000256" key="3">
    <source>
        <dbReference type="ARBA" id="ARBA00022475"/>
    </source>
</evidence>
<evidence type="ECO:0000313" key="11">
    <source>
        <dbReference type="Proteomes" id="UP000561181"/>
    </source>
</evidence>
<dbReference type="RefSeq" id="WP_170013209.1">
    <property type="nucleotide sequence ID" value="NZ_JABCRE010000003.1"/>
</dbReference>
<dbReference type="Pfam" id="PF03773">
    <property type="entry name" value="ArsP_1"/>
    <property type="match status" value="1"/>
</dbReference>
<gene>
    <name evidence="10" type="ORF">HKD42_10730</name>
</gene>
<comment type="similarity">
    <text evidence="2">Belongs to the UPF0718 family.</text>
</comment>
<dbReference type="SUPFAM" id="SSF69318">
    <property type="entry name" value="Integrin alpha N-terminal domain"/>
    <property type="match status" value="1"/>
</dbReference>
<keyword evidence="11" id="KW-1185">Reference proteome</keyword>
<protein>
    <recommendedName>
        <fullName evidence="9">ASPIC/UnbV domain-containing protein</fullName>
    </recommendedName>
</protein>
<organism evidence="10 11">
    <name type="scientific">Pontixanthobacter rizhaonensis</name>
    <dbReference type="NCBI Taxonomy" id="2730337"/>
    <lineage>
        <taxon>Bacteria</taxon>
        <taxon>Pseudomonadati</taxon>
        <taxon>Pseudomonadota</taxon>
        <taxon>Alphaproteobacteria</taxon>
        <taxon>Sphingomonadales</taxon>
        <taxon>Erythrobacteraceae</taxon>
        <taxon>Pontixanthobacter</taxon>
    </lineage>
</organism>
<dbReference type="Gene3D" id="2.130.10.130">
    <property type="entry name" value="Integrin alpha, N-terminal"/>
    <property type="match status" value="2"/>
</dbReference>
<keyword evidence="7 8" id="KW-0472">Membrane</keyword>
<comment type="caution">
    <text evidence="10">The sequence shown here is derived from an EMBL/GenBank/DDBJ whole genome shotgun (WGS) entry which is preliminary data.</text>
</comment>
<evidence type="ECO:0000256" key="2">
    <source>
        <dbReference type="ARBA" id="ARBA00006386"/>
    </source>
</evidence>
<evidence type="ECO:0000256" key="7">
    <source>
        <dbReference type="ARBA" id="ARBA00023136"/>
    </source>
</evidence>
<feature type="transmembrane region" description="Helical" evidence="8">
    <location>
        <begin position="87"/>
        <end position="105"/>
    </location>
</feature>
<sequence length="1100" mass="119095">MGKIGFPSLRRGGDYRTLIALAVLIGLVLTFWLGSRYPALDEKAIMGGDTPLSGLSFEIVFDILPDSPRWWSFVANTGNWIATNVKGMTFGVLFGAVALTLLSLVKTRSFENGFANAALGAVIGAPLGVCVNCAAPIALGLHAGRMRLETTLSALIASPTLNIIVVTMSFTLLPLHIALTKLILTVLLVLLIVPLLCRYVLVEETQLTKDGVSNLAKVSETRGLTAWIGKSLGSDIHQQAPDGLVGSLIWFARNYLRNLFFIGLITVPMMFLAAMMGAVVAMDFDSASLVNALPRSGAIPVLLAMLAIAIVASFVPAPIALDVILTIVLMGIGLASFYSTAVLIALGSFSVYAFIILWRAVSLRTALSLWAATIALAMIGGVIAMKTQPLEMRLQAQRTTAFIESRAGFDMPALPALPKAADLEALSPGIGSQAIESTPLPIGYSTSEGSTITAKFAQLGSGNVTGRSEGGLPFDRVPGAQLGFDDIGTQTPLHEFAPSMMVGGIAAGDIHNDGWTDIVFRRPLGARGLSLYANIGGKYERQELDLGPVGELQIANTAFADLDNDGWLDLIVTSFWDGLYIFTNRSGQFDQDSMIHVPGPASTTTMAVSFSDIDGDGWLDILLGEWASRQGKEGWARLQPSTTANRIVWNDGDGNFRAESVAGSIGQTLTGLVTDVNRDGRPDYLKGDDFKATDQFVFFSPDGRTRSDKSLQPFPYFVQTSMSYDEGDWNNDLIPDYYGGQISEPHGSEQRTSVRGEGRILKVCQQFGRDFGWANDRVRQCAAEMLSVDQIRAFRTGFTYNLCQSEILSDRDATLCGIGHFLGSTKNSDFFEKGISGEGAFERCSSALKRWPFAGRYCETFKLPMVDAMSNEEIERLHKPAIRAGNILMTGGAAGSFTNMAPEQQVDFPGWTWNSRFTDLDQDGWQDLLVMTGAWFSVSRTTTNVFYRNEGGTFADRTEQFGFTDVTPSYSFAALDFDRDGDIDVIRPPDGKAVVVHRNEKPSGPALWVHLRDRIGNRMGIDARVTICVDGITQPQPGKCQTRPINAGGGFMSFDPIAAHFGLGNAKNVSLIQVVWRDGETTDIRPDSLLGGEVTISRQK</sequence>
<keyword evidence="3" id="KW-1003">Cell membrane</keyword>
<evidence type="ECO:0000259" key="9">
    <source>
        <dbReference type="Pfam" id="PF07593"/>
    </source>
</evidence>
<dbReference type="InterPro" id="IPR028994">
    <property type="entry name" value="Integrin_alpha_N"/>
</dbReference>
<evidence type="ECO:0000256" key="8">
    <source>
        <dbReference type="SAM" id="Phobius"/>
    </source>
</evidence>
<dbReference type="GO" id="GO:0005886">
    <property type="term" value="C:plasma membrane"/>
    <property type="evidence" value="ECO:0007669"/>
    <property type="project" value="UniProtKB-SubCell"/>
</dbReference>
<dbReference type="InterPro" id="IPR011519">
    <property type="entry name" value="UnbV_ASPIC"/>
</dbReference>
<accession>A0A848QSS3</accession>
<feature type="transmembrane region" description="Helical" evidence="8">
    <location>
        <begin position="367"/>
        <end position="385"/>
    </location>
</feature>
<feature type="transmembrane region" description="Helical" evidence="8">
    <location>
        <begin position="15"/>
        <end position="33"/>
    </location>
</feature>
<dbReference type="InterPro" id="IPR027039">
    <property type="entry name" value="Crtac1"/>
</dbReference>
<evidence type="ECO:0000256" key="5">
    <source>
        <dbReference type="ARBA" id="ARBA00022729"/>
    </source>
</evidence>
<feature type="transmembrane region" description="Helical" evidence="8">
    <location>
        <begin position="151"/>
        <end position="173"/>
    </location>
</feature>
<dbReference type="InterPro" id="IPR013517">
    <property type="entry name" value="FG-GAP"/>
</dbReference>
<dbReference type="EMBL" id="JABCRE010000003">
    <property type="protein sequence ID" value="NMW32536.1"/>
    <property type="molecule type" value="Genomic_DNA"/>
</dbReference>
<feature type="transmembrane region" description="Helical" evidence="8">
    <location>
        <begin position="341"/>
        <end position="361"/>
    </location>
</feature>
<comment type="subcellular location">
    <subcellularLocation>
        <location evidence="1">Cell membrane</location>
        <topology evidence="1">Multi-pass membrane protein</topology>
    </subcellularLocation>
</comment>